<reference evidence="2 3" key="1">
    <citation type="submission" date="2023-01" db="EMBL/GenBank/DDBJ databases">
        <title>Analysis of 21 Apiospora genomes using comparative genomics revels a genus with tremendous synthesis potential of carbohydrate active enzymes and secondary metabolites.</title>
        <authorList>
            <person name="Sorensen T."/>
        </authorList>
    </citation>
    <scope>NUCLEOTIDE SEQUENCE [LARGE SCALE GENOMIC DNA]</scope>
    <source>
        <strain evidence="2 3">CBS 83171</strain>
    </source>
</reference>
<gene>
    <name evidence="2" type="ORF">PG996_008785</name>
</gene>
<sequence>MPALRQVVIHNHESGPGDKDWWCGWDSMMEMYYFRDDPVPFDVRILGPPDVNVSEINRHNHLKVGRDDRRRGVAEHTGGWDSDYEASGDDEEPDAPGLFRTGWQHIEGCMCTSRQQT</sequence>
<comment type="caution">
    <text evidence="2">The sequence shown here is derived from an EMBL/GenBank/DDBJ whole genome shotgun (WGS) entry which is preliminary data.</text>
</comment>
<feature type="compositionally biased region" description="Acidic residues" evidence="1">
    <location>
        <begin position="82"/>
        <end position="94"/>
    </location>
</feature>
<proteinExistence type="predicted"/>
<evidence type="ECO:0000313" key="3">
    <source>
        <dbReference type="Proteomes" id="UP001446871"/>
    </source>
</evidence>
<dbReference type="EMBL" id="JAQQWM010000005">
    <property type="protein sequence ID" value="KAK8064133.1"/>
    <property type="molecule type" value="Genomic_DNA"/>
</dbReference>
<name>A0ABR1UYY6_9PEZI</name>
<dbReference type="Proteomes" id="UP001446871">
    <property type="component" value="Unassembled WGS sequence"/>
</dbReference>
<evidence type="ECO:0000256" key="1">
    <source>
        <dbReference type="SAM" id="MobiDB-lite"/>
    </source>
</evidence>
<evidence type="ECO:0000313" key="2">
    <source>
        <dbReference type="EMBL" id="KAK8064133.1"/>
    </source>
</evidence>
<keyword evidence="3" id="KW-1185">Reference proteome</keyword>
<accession>A0ABR1UYY6</accession>
<organism evidence="2 3">
    <name type="scientific">Apiospora saccharicola</name>
    <dbReference type="NCBI Taxonomy" id="335842"/>
    <lineage>
        <taxon>Eukaryota</taxon>
        <taxon>Fungi</taxon>
        <taxon>Dikarya</taxon>
        <taxon>Ascomycota</taxon>
        <taxon>Pezizomycotina</taxon>
        <taxon>Sordariomycetes</taxon>
        <taxon>Xylariomycetidae</taxon>
        <taxon>Amphisphaeriales</taxon>
        <taxon>Apiosporaceae</taxon>
        <taxon>Apiospora</taxon>
    </lineage>
</organism>
<protein>
    <submittedName>
        <fullName evidence="2">Uncharacterized protein</fullName>
    </submittedName>
</protein>
<feature type="region of interest" description="Disordered" evidence="1">
    <location>
        <begin position="66"/>
        <end position="98"/>
    </location>
</feature>